<reference evidence="3 5" key="3">
    <citation type="submission" date="2019-07" db="EMBL/GenBank/DDBJ databases">
        <authorList>
            <person name="Jastrzebski P J."/>
            <person name="Paukszto L."/>
            <person name="Jastrzebski P J."/>
        </authorList>
    </citation>
    <scope>NUCLEOTIDE SEQUENCE [LARGE SCALE GENOMIC DNA]</scope>
    <source>
        <strain evidence="3 5">WMS-il1</strain>
    </source>
</reference>
<evidence type="ECO:0000313" key="6">
    <source>
        <dbReference type="WBParaSite" id="HDID_0000696301-mRNA-1"/>
    </source>
</evidence>
<dbReference type="WBParaSite" id="HDID_0000696301-mRNA-1">
    <property type="protein sequence ID" value="HDID_0000696301-mRNA-1"/>
    <property type="gene ID" value="HDID_0000696301"/>
</dbReference>
<dbReference type="Proteomes" id="UP000274504">
    <property type="component" value="Unassembled WGS sequence"/>
</dbReference>
<proteinExistence type="predicted"/>
<reference evidence="2 4" key="2">
    <citation type="submission" date="2018-11" db="EMBL/GenBank/DDBJ databases">
        <authorList>
            <consortium name="Pathogen Informatics"/>
        </authorList>
    </citation>
    <scope>NUCLEOTIDE SEQUENCE [LARGE SCALE GENOMIC DNA]</scope>
</reference>
<evidence type="ECO:0000313" key="4">
    <source>
        <dbReference type="Proteomes" id="UP000274504"/>
    </source>
</evidence>
<dbReference type="Proteomes" id="UP000321570">
    <property type="component" value="Unassembled WGS sequence"/>
</dbReference>
<feature type="compositionally biased region" description="Basic residues" evidence="1">
    <location>
        <begin position="244"/>
        <end position="254"/>
    </location>
</feature>
<evidence type="ECO:0000313" key="3">
    <source>
        <dbReference type="EMBL" id="VUZ44251.1"/>
    </source>
</evidence>
<organism evidence="6">
    <name type="scientific">Hymenolepis diminuta</name>
    <name type="common">Rat tapeworm</name>
    <dbReference type="NCBI Taxonomy" id="6216"/>
    <lineage>
        <taxon>Eukaryota</taxon>
        <taxon>Metazoa</taxon>
        <taxon>Spiralia</taxon>
        <taxon>Lophotrochozoa</taxon>
        <taxon>Platyhelminthes</taxon>
        <taxon>Cestoda</taxon>
        <taxon>Eucestoda</taxon>
        <taxon>Cyclophyllidea</taxon>
        <taxon>Hymenolepididae</taxon>
        <taxon>Hymenolepis</taxon>
    </lineage>
</organism>
<evidence type="ECO:0000256" key="1">
    <source>
        <dbReference type="SAM" id="MobiDB-lite"/>
    </source>
</evidence>
<dbReference type="AlphaFoldDB" id="A0A0R3SPQ4"/>
<dbReference type="STRING" id="6216.A0A0R3SPQ4"/>
<dbReference type="EMBL" id="UYSG01010890">
    <property type="protein sequence ID" value="VDL59279.1"/>
    <property type="molecule type" value="Genomic_DNA"/>
</dbReference>
<feature type="region of interest" description="Disordered" evidence="1">
    <location>
        <begin position="244"/>
        <end position="267"/>
    </location>
</feature>
<gene>
    <name evidence="2" type="ORF">HDID_LOCUS6961</name>
    <name evidence="3" type="ORF">WMSIL1_LOCUS4487</name>
</gene>
<sequence>MRRDTDGTSHFPPPSHGNNSLNLQPRLLVPIQKLENMLPLVSVTPSNGDTGTNSSFILDSIPSLANPQFSNAPNGICTSKRPNPVIQNQCLPGIIPGMDQQTSDLITNSTIANFISQLASNISTSLMNRAVANFTKNRGQNNPVSPLEEIGELVSGLSTLAINLSASVANLIAANSRIPATTTIQNIIPPSSGNTSISSDTLKSLLTKPVIQLPRGKENLPVIIDDDDDNGTDENILALKPIRNRNQKNQRRKGVSREEVKKFINQR</sequence>
<accession>A0A0R3SPQ4</accession>
<evidence type="ECO:0000313" key="2">
    <source>
        <dbReference type="EMBL" id="VDL59279.1"/>
    </source>
</evidence>
<feature type="region of interest" description="Disordered" evidence="1">
    <location>
        <begin position="1"/>
        <end position="24"/>
    </location>
</feature>
<protein>
    <submittedName>
        <fullName evidence="2 6">Uncharacterized protein</fullName>
    </submittedName>
</protein>
<feature type="compositionally biased region" description="Basic and acidic residues" evidence="1">
    <location>
        <begin position="255"/>
        <end position="267"/>
    </location>
</feature>
<name>A0A0R3SPQ4_HYMDI</name>
<reference evidence="6" key="1">
    <citation type="submission" date="2017-02" db="UniProtKB">
        <authorList>
            <consortium name="WormBaseParasite"/>
        </authorList>
    </citation>
    <scope>IDENTIFICATION</scope>
</reference>
<evidence type="ECO:0000313" key="5">
    <source>
        <dbReference type="Proteomes" id="UP000321570"/>
    </source>
</evidence>
<dbReference type="OrthoDB" id="10401978at2759"/>
<dbReference type="EMBL" id="CABIJS010000123">
    <property type="protein sequence ID" value="VUZ44251.1"/>
    <property type="molecule type" value="Genomic_DNA"/>
</dbReference>
<keyword evidence="5" id="KW-1185">Reference proteome</keyword>